<name>A0A8S0VZ47_CYCAE</name>
<feature type="region of interest" description="Disordered" evidence="1">
    <location>
        <begin position="112"/>
        <end position="139"/>
    </location>
</feature>
<keyword evidence="4" id="KW-1185">Reference proteome</keyword>
<protein>
    <submittedName>
        <fullName evidence="3">Uncharacterized protein</fullName>
    </submittedName>
</protein>
<evidence type="ECO:0000313" key="4">
    <source>
        <dbReference type="Proteomes" id="UP000467700"/>
    </source>
</evidence>
<accession>A0A8S0VZ47</accession>
<feature type="compositionally biased region" description="Low complexity" evidence="1">
    <location>
        <begin position="120"/>
        <end position="139"/>
    </location>
</feature>
<gene>
    <name evidence="3" type="ORF">AAE3_LOCUS5497</name>
</gene>
<dbReference type="OrthoDB" id="10457299at2759"/>
<dbReference type="EMBL" id="CACVBS010000038">
    <property type="protein sequence ID" value="CAA7263201.1"/>
    <property type="molecule type" value="Genomic_DNA"/>
</dbReference>
<organism evidence="3 4">
    <name type="scientific">Cyclocybe aegerita</name>
    <name type="common">Black poplar mushroom</name>
    <name type="synonym">Agrocybe aegerita</name>
    <dbReference type="NCBI Taxonomy" id="1973307"/>
    <lineage>
        <taxon>Eukaryota</taxon>
        <taxon>Fungi</taxon>
        <taxon>Dikarya</taxon>
        <taxon>Basidiomycota</taxon>
        <taxon>Agaricomycotina</taxon>
        <taxon>Agaricomycetes</taxon>
        <taxon>Agaricomycetidae</taxon>
        <taxon>Agaricales</taxon>
        <taxon>Agaricineae</taxon>
        <taxon>Bolbitiaceae</taxon>
        <taxon>Cyclocybe</taxon>
    </lineage>
</organism>
<dbReference type="AlphaFoldDB" id="A0A8S0VZ47"/>
<keyword evidence="2" id="KW-1133">Transmembrane helix</keyword>
<sequence length="179" mass="19627">MARTTFNPRHDPTVWFKYARSPSPQDEDEDMDSDGVSTDFVPYAAPSPLHATTAVTEIDEPLPTLTKATQEVSMHHLNSIAIVCMALAFLSVVVGLIVVVRTRYRAGKKTAVDEEKPTESETATTMTETETQTEFSVRTSVSSVSSEGYVVQRAQTESVEFKRGVLQIESRGRVSVSGP</sequence>
<keyword evidence="2" id="KW-0472">Membrane</keyword>
<evidence type="ECO:0000313" key="3">
    <source>
        <dbReference type="EMBL" id="CAA7263201.1"/>
    </source>
</evidence>
<evidence type="ECO:0000256" key="2">
    <source>
        <dbReference type="SAM" id="Phobius"/>
    </source>
</evidence>
<comment type="caution">
    <text evidence="3">The sequence shown here is derived from an EMBL/GenBank/DDBJ whole genome shotgun (WGS) entry which is preliminary data.</text>
</comment>
<dbReference type="Proteomes" id="UP000467700">
    <property type="component" value="Unassembled WGS sequence"/>
</dbReference>
<feature type="transmembrane region" description="Helical" evidence="2">
    <location>
        <begin position="80"/>
        <end position="100"/>
    </location>
</feature>
<proteinExistence type="predicted"/>
<evidence type="ECO:0000256" key="1">
    <source>
        <dbReference type="SAM" id="MobiDB-lite"/>
    </source>
</evidence>
<reference evidence="3 4" key="1">
    <citation type="submission" date="2020-01" db="EMBL/GenBank/DDBJ databases">
        <authorList>
            <person name="Gupta K D."/>
        </authorList>
    </citation>
    <scope>NUCLEOTIDE SEQUENCE [LARGE SCALE GENOMIC DNA]</scope>
</reference>
<keyword evidence="2" id="KW-0812">Transmembrane</keyword>